<feature type="region of interest" description="Disordered" evidence="22">
    <location>
        <begin position="1450"/>
        <end position="1541"/>
    </location>
</feature>
<evidence type="ECO:0000259" key="23">
    <source>
        <dbReference type="PROSITE" id="PS50106"/>
    </source>
</evidence>
<keyword evidence="8" id="KW-0597">Phosphoprotein</keyword>
<evidence type="ECO:0000256" key="2">
    <source>
        <dbReference type="ARBA" id="ARBA00004496"/>
    </source>
</evidence>
<keyword evidence="14" id="KW-0175">Coiled coil</keyword>
<protein>
    <recommendedName>
        <fullName evidence="21">Protein scribble homolog</fullName>
    </recommendedName>
</protein>
<keyword evidence="9" id="KW-0433">Leucine-rich repeat</keyword>
<feature type="compositionally biased region" description="Basic and acidic residues" evidence="22">
    <location>
        <begin position="1374"/>
        <end position="1383"/>
    </location>
</feature>
<dbReference type="CDD" id="cd06703">
    <property type="entry name" value="PDZ2_Scribble-like"/>
    <property type="match status" value="1"/>
</dbReference>
<dbReference type="InterPro" id="IPR036034">
    <property type="entry name" value="PDZ_sf"/>
</dbReference>
<dbReference type="Gene3D" id="3.80.10.10">
    <property type="entry name" value="Ribonuclease Inhibitor"/>
    <property type="match status" value="2"/>
</dbReference>
<feature type="compositionally biased region" description="Polar residues" evidence="22">
    <location>
        <begin position="506"/>
        <end position="524"/>
    </location>
</feature>
<name>A0A3B3XTQ0_9TELE</name>
<proteinExistence type="predicted"/>
<feature type="domain" description="PDZ" evidence="23">
    <location>
        <begin position="843"/>
        <end position="931"/>
    </location>
</feature>
<dbReference type="STRING" id="48701.ENSPMEP00000018308"/>
<feature type="domain" description="PDZ" evidence="23">
    <location>
        <begin position="980"/>
        <end position="1069"/>
    </location>
</feature>
<evidence type="ECO:0000256" key="15">
    <source>
        <dbReference type="ARBA" id="ARBA00023136"/>
    </source>
</evidence>
<reference evidence="24" key="1">
    <citation type="submission" date="2025-08" db="UniProtKB">
        <authorList>
            <consortium name="Ensembl"/>
        </authorList>
    </citation>
    <scope>IDENTIFICATION</scope>
</reference>
<dbReference type="Ensembl" id="ENSPMET00000027388.1">
    <property type="protein sequence ID" value="ENSPMEP00000018308.1"/>
    <property type="gene ID" value="ENSPMEG00000021303.1"/>
</dbReference>
<accession>A0A3B3XTQ0</accession>
<keyword evidence="15" id="KW-0472">Membrane</keyword>
<evidence type="ECO:0000256" key="8">
    <source>
        <dbReference type="ARBA" id="ARBA00022553"/>
    </source>
</evidence>
<dbReference type="PROSITE" id="PS51450">
    <property type="entry name" value="LRR"/>
    <property type="match status" value="3"/>
</dbReference>
<evidence type="ECO:0000256" key="12">
    <source>
        <dbReference type="ARBA" id="ARBA00022949"/>
    </source>
</evidence>
<feature type="compositionally biased region" description="Basic and acidic residues" evidence="22">
    <location>
        <begin position="567"/>
        <end position="576"/>
    </location>
</feature>
<keyword evidence="7" id="KW-0963">Cytoplasm</keyword>
<dbReference type="InterPro" id="IPR050614">
    <property type="entry name" value="Synaptic_Scaffolding_LAP-MAGUK"/>
</dbReference>
<keyword evidence="13" id="KW-0770">Synapse</keyword>
<dbReference type="PROSITE" id="PS50106">
    <property type="entry name" value="PDZ"/>
    <property type="match status" value="4"/>
</dbReference>
<dbReference type="InterPro" id="IPR001611">
    <property type="entry name" value="Leu-rich_rpt"/>
</dbReference>
<evidence type="ECO:0000256" key="20">
    <source>
        <dbReference type="ARBA" id="ARBA00034110"/>
    </source>
</evidence>
<evidence type="ECO:0000256" key="22">
    <source>
        <dbReference type="SAM" id="MobiDB-lite"/>
    </source>
</evidence>
<organism evidence="24 25">
    <name type="scientific">Poecilia mexicana</name>
    <dbReference type="NCBI Taxonomy" id="48701"/>
    <lineage>
        <taxon>Eukaryota</taxon>
        <taxon>Metazoa</taxon>
        <taxon>Chordata</taxon>
        <taxon>Craniata</taxon>
        <taxon>Vertebrata</taxon>
        <taxon>Euteleostomi</taxon>
        <taxon>Actinopterygii</taxon>
        <taxon>Neopterygii</taxon>
        <taxon>Teleostei</taxon>
        <taxon>Neoteleostei</taxon>
        <taxon>Acanthomorphata</taxon>
        <taxon>Ovalentaria</taxon>
        <taxon>Atherinomorphae</taxon>
        <taxon>Cyprinodontiformes</taxon>
        <taxon>Poeciliidae</taxon>
        <taxon>Poeciliinae</taxon>
        <taxon>Poecilia</taxon>
    </lineage>
</organism>
<keyword evidence="11" id="KW-0221">Differentiation</keyword>
<dbReference type="GO" id="GO:0045211">
    <property type="term" value="C:postsynaptic membrane"/>
    <property type="evidence" value="ECO:0007669"/>
    <property type="project" value="TreeGrafter"/>
</dbReference>
<feature type="compositionally biased region" description="Polar residues" evidence="22">
    <location>
        <begin position="1451"/>
        <end position="1470"/>
    </location>
</feature>
<dbReference type="InterPro" id="IPR032675">
    <property type="entry name" value="LRR_dom_sf"/>
</dbReference>
<dbReference type="SMART" id="SM00364">
    <property type="entry name" value="LRR_BAC"/>
    <property type="match status" value="9"/>
</dbReference>
<dbReference type="FunFam" id="3.80.10.10:FF:000338">
    <property type="entry name" value="protein scribble homolog isoform X12"/>
    <property type="match status" value="1"/>
</dbReference>
<dbReference type="Pfam" id="PF13855">
    <property type="entry name" value="LRR_8"/>
    <property type="match status" value="2"/>
</dbReference>
<evidence type="ECO:0000256" key="16">
    <source>
        <dbReference type="ARBA" id="ARBA00023139"/>
    </source>
</evidence>
<dbReference type="Proteomes" id="UP000261480">
    <property type="component" value="Unplaced"/>
</dbReference>
<dbReference type="Pfam" id="PF00595">
    <property type="entry name" value="PDZ"/>
    <property type="match status" value="4"/>
</dbReference>
<evidence type="ECO:0000256" key="9">
    <source>
        <dbReference type="ARBA" id="ARBA00022614"/>
    </source>
</evidence>
<keyword evidence="6" id="KW-1003">Cell membrane</keyword>
<dbReference type="PANTHER" id="PTHR23119">
    <property type="entry name" value="DISCS LARGE"/>
    <property type="match status" value="1"/>
</dbReference>
<evidence type="ECO:0000256" key="18">
    <source>
        <dbReference type="ARBA" id="ARBA00023288"/>
    </source>
</evidence>
<feature type="region of interest" description="Disordered" evidence="22">
    <location>
        <begin position="1576"/>
        <end position="1627"/>
    </location>
</feature>
<feature type="region of interest" description="Disordered" evidence="22">
    <location>
        <begin position="1296"/>
        <end position="1361"/>
    </location>
</feature>
<dbReference type="GO" id="GO:0098793">
    <property type="term" value="C:presynapse"/>
    <property type="evidence" value="ECO:0007669"/>
    <property type="project" value="UniProtKB-SubCell"/>
</dbReference>
<feature type="compositionally biased region" description="Polar residues" evidence="22">
    <location>
        <begin position="1256"/>
        <end position="1266"/>
    </location>
</feature>
<sequence>MLKCIPLWRCNRHVESVDKRHCNLQTVPDEIFRYSRSLEELLLDANQLKELPKPFFRLLNLRKLGLSDNVIQRLPPEVANFMQLVELDISRNEIPEIPESIKFCRALEIADFSGNPLARLPDGFTQLRTLAHLSLNDVTLQTLPSDIGKYVSQKHIAIWSLSFLVKLEQLDLGSNELEVLPDTLGALPNLRELWLDRNQLSSLPPELGNLRRLVCLDVSENHLDKLPSELNGLLALTDLLLTQNLLEVVPDSIGCLKQLSILKVDQNRLTQLTDSIGECENLTELVLTENHLQSLPRSLGKLKKLTNLNVDRNRLGSVPKELGGCSSLNVLSLRDNRLSKLPAELADATELHVLDVVGNRLQNLPFALTNLNLKAMWLTENQSQPMLKFQTEDDERTGEKVLTCYLLPQQPSPSLENLLQNSVDDSWTDSNLNRVSVIQFQEETKAEEEEDEAAAERKGLQRRATPHPSELKVMKKGIEDRRNEPYTTRTDGEDESLDPQVKRLSDVSNQSHDSQVSNSTLSATSHEERHNLVAPSQRGELVNNQSPQEDDDLDEMEVEYIEPTVHFAEEPIIRGGDEDDEDDGENGERSDEDDDRPVIPPEKQRLIRKDTPHYKKHFKINKLPKPEAVAALLQGFSPDGLNSPTRAAEDEPDEDEEEEDQIVGTPQLHHRMEELDDIRHQGNSSQVKGVSFDQVNNLLIEPARIEEEEHSLTIVRQSGGLGISIAGGKGSTPYKGDDEGIFISRVSEEGPAARAGVKVGDKLLEVNGVDLHEAEHHTAVEALRSSGATVSMTVLRERMVEPENAITTTPLRPEDDYFPRERRSSGLAFNLESSPSGPRQRFSTCLIRNDKGLGFSIAGGKGSTPYRTGDTGIYISRIAEGGAAHRDSTLRVGDRVISINGVDMTEARHDQAVALLTGTSPTIALLVERDLNAPGGSPGQNRARAHSPPPPEPSASPDQDEEGLQGNHMGKLEDEYPIEEVTLVKSGGPLGLSIVGGSDHASHPFGINEPGVFISKVIPHGLACQSGLRVGDRILEVNSIDLRHATHQEAVRALLANKQEIRMLVRRDPSPPGMQEVLIQKQPGEKLGISIRGGAKGHAGNPFDPTDEGIFISKVSSTGAAARDGRLQVGMRILEVNNHSLLGMTHTEAVRVLRAVGDSLVMLVCDGFDPRKVAASPGIIANPFATGIVRKNSMESISSIDRDLSPEEMEIIQKESEMVRETSQWEREEMEKVNLGTGPLKLDYKTLAALPTTSLQKVNRASSSDYSRTDSPVREPPYSPTIQPLHHVVFPQTRPGAIQPVGRAWPTASPGTPEGRSPNPFQHGPSPFNSSDLYGVRNNFHPKQPSPESPSLGGKNTPEQRSFRDRQKYFEIDVKQQTPEKPKPRVSLVGEDDLKKMREEEGSKFEQRAREYLMDEEDEDEEEDLAKQVEHMKATGKVLLDGVEYKVEPVSTPSQHCSTPLSFTGSSGPSSVDGKGDSQRNSLEDSFRLEQRPNSMTGLVSSYPGESAAPIRTAKAERRHQERLRMQSPELSVAPDKDLSPAEKRALEAEKRAMWRAARMKSLEQDALKAQMVIAKTRDGKKRGTLDQLTESPSPAPTPSPTPMEELSPRALTSPGRLVMEAPAPMPTTSALEEMALYSNKRKLRQGRRSLEAAVPT</sequence>
<dbReference type="GO" id="GO:0098609">
    <property type="term" value="P:cell-cell adhesion"/>
    <property type="evidence" value="ECO:0007669"/>
    <property type="project" value="TreeGrafter"/>
</dbReference>
<dbReference type="GO" id="GO:0030154">
    <property type="term" value="P:cell differentiation"/>
    <property type="evidence" value="ECO:0007669"/>
    <property type="project" value="UniProtKB-KW"/>
</dbReference>
<dbReference type="Pfam" id="PF00560">
    <property type="entry name" value="LRR_1"/>
    <property type="match status" value="1"/>
</dbReference>
<dbReference type="InterPro" id="IPR003591">
    <property type="entry name" value="Leu-rich_rpt_typical-subtyp"/>
</dbReference>
<feature type="domain" description="PDZ" evidence="23">
    <location>
        <begin position="1076"/>
        <end position="1164"/>
    </location>
</feature>
<feature type="compositionally biased region" description="Basic and acidic residues" evidence="22">
    <location>
        <begin position="469"/>
        <end position="484"/>
    </location>
</feature>
<evidence type="ECO:0000256" key="17">
    <source>
        <dbReference type="ARBA" id="ARBA00023273"/>
    </source>
</evidence>
<dbReference type="GO" id="GO:0005912">
    <property type="term" value="C:adherens junction"/>
    <property type="evidence" value="ECO:0007669"/>
    <property type="project" value="UniProtKB-SubCell"/>
</dbReference>
<dbReference type="FunFam" id="2.30.42.10:FF:000041">
    <property type="entry name" value="protein scribble homolog isoform X1"/>
    <property type="match status" value="1"/>
</dbReference>
<dbReference type="PANTHER" id="PTHR23119:SF57">
    <property type="entry name" value="PROTEIN SCRIBBLE HOMOLOG"/>
    <property type="match status" value="1"/>
</dbReference>
<evidence type="ECO:0000313" key="24">
    <source>
        <dbReference type="Ensembl" id="ENSPMEP00000018308.1"/>
    </source>
</evidence>
<dbReference type="FunFam" id="3.80.10.10:FF:000072">
    <property type="entry name" value="protein scribble homolog isoform X1"/>
    <property type="match status" value="1"/>
</dbReference>
<dbReference type="InterPro" id="IPR001478">
    <property type="entry name" value="PDZ"/>
</dbReference>
<feature type="compositionally biased region" description="Basic and acidic residues" evidence="22">
    <location>
        <begin position="1514"/>
        <end position="1525"/>
    </location>
</feature>
<dbReference type="GO" id="GO:0005737">
    <property type="term" value="C:cytoplasm"/>
    <property type="evidence" value="ECO:0007669"/>
    <property type="project" value="UniProtKB-SubCell"/>
</dbReference>
<keyword evidence="16" id="KW-0564">Palmitate</keyword>
<keyword evidence="17" id="KW-0966">Cell projection</keyword>
<dbReference type="GO" id="GO:0019901">
    <property type="term" value="F:protein kinase binding"/>
    <property type="evidence" value="ECO:0007669"/>
    <property type="project" value="TreeGrafter"/>
</dbReference>
<evidence type="ECO:0000256" key="10">
    <source>
        <dbReference type="ARBA" id="ARBA00022737"/>
    </source>
</evidence>
<keyword evidence="18" id="KW-0449">Lipoprotein</keyword>
<dbReference type="SMART" id="SM00228">
    <property type="entry name" value="PDZ"/>
    <property type="match status" value="4"/>
</dbReference>
<dbReference type="SUPFAM" id="SSF52047">
    <property type="entry name" value="RNI-like"/>
    <property type="match status" value="1"/>
</dbReference>
<comment type="subcellular location">
    <subcellularLocation>
        <location evidence="4">Cell junction</location>
        <location evidence="4">Adherens junction</location>
    </subcellularLocation>
    <subcellularLocation>
        <location evidence="1">Cell membrane</location>
        <topology evidence="1">Peripheral membrane protein</topology>
    </subcellularLocation>
    <subcellularLocation>
        <location evidence="3">Cell projection</location>
        <location evidence="3">Lamellipodium</location>
    </subcellularLocation>
    <subcellularLocation>
        <location evidence="2">Cytoplasm</location>
    </subcellularLocation>
    <subcellularLocation>
        <location evidence="20">Postsynapse</location>
    </subcellularLocation>
    <subcellularLocation>
        <location evidence="19">Presynapse</location>
    </subcellularLocation>
</comment>
<evidence type="ECO:0000256" key="21">
    <source>
        <dbReference type="ARBA" id="ARBA00072775"/>
    </source>
</evidence>
<keyword evidence="5" id="KW-0217">Developmental protein</keyword>
<dbReference type="CDD" id="cd06701">
    <property type="entry name" value="PDZ4_Scribble-like"/>
    <property type="match status" value="1"/>
</dbReference>
<keyword evidence="25" id="KW-1185">Reference proteome</keyword>
<evidence type="ECO:0000256" key="11">
    <source>
        <dbReference type="ARBA" id="ARBA00022782"/>
    </source>
</evidence>
<reference evidence="24" key="2">
    <citation type="submission" date="2025-09" db="UniProtKB">
        <authorList>
            <consortium name="Ensembl"/>
        </authorList>
    </citation>
    <scope>IDENTIFICATION</scope>
</reference>
<dbReference type="CDD" id="cd06702">
    <property type="entry name" value="PDZ3_Scribble-like"/>
    <property type="match status" value="1"/>
</dbReference>
<feature type="region of interest" description="Disordered" evidence="22">
    <location>
        <begin position="635"/>
        <end position="662"/>
    </location>
</feature>
<dbReference type="GO" id="GO:0045197">
    <property type="term" value="P:establishment or maintenance of epithelial cell apical/basal polarity"/>
    <property type="evidence" value="ECO:0007669"/>
    <property type="project" value="TreeGrafter"/>
</dbReference>
<dbReference type="FunFam" id="2.30.42.10:FF:000114">
    <property type="entry name" value="protein scribble homolog isoform X1"/>
    <property type="match status" value="1"/>
</dbReference>
<dbReference type="SUPFAM" id="SSF50156">
    <property type="entry name" value="PDZ domain-like"/>
    <property type="match status" value="4"/>
</dbReference>
<dbReference type="GO" id="GO:0014069">
    <property type="term" value="C:postsynaptic density"/>
    <property type="evidence" value="ECO:0007669"/>
    <property type="project" value="TreeGrafter"/>
</dbReference>
<feature type="compositionally biased region" description="Acidic residues" evidence="22">
    <location>
        <begin position="577"/>
        <end position="595"/>
    </location>
</feature>
<feature type="domain" description="PDZ" evidence="23">
    <location>
        <begin position="711"/>
        <end position="798"/>
    </location>
</feature>
<evidence type="ECO:0000256" key="1">
    <source>
        <dbReference type="ARBA" id="ARBA00004202"/>
    </source>
</evidence>
<feature type="compositionally biased region" description="Basic and acidic residues" evidence="22">
    <location>
        <begin position="1576"/>
        <end position="1585"/>
    </location>
</feature>
<keyword evidence="12" id="KW-0965">Cell junction</keyword>
<dbReference type="GO" id="GO:0098887">
    <property type="term" value="P:neurotransmitter receptor transport, endosome to postsynaptic membrane"/>
    <property type="evidence" value="ECO:0007669"/>
    <property type="project" value="TreeGrafter"/>
</dbReference>
<keyword evidence="10" id="KW-0677">Repeat</keyword>
<dbReference type="CDD" id="cd06704">
    <property type="entry name" value="PDZ1_Scribble-like"/>
    <property type="match status" value="1"/>
</dbReference>
<evidence type="ECO:0000256" key="13">
    <source>
        <dbReference type="ARBA" id="ARBA00023018"/>
    </source>
</evidence>
<dbReference type="FunFam" id="2.30.42.10:FF:000064">
    <property type="entry name" value="protein lap4 isoform X1"/>
    <property type="match status" value="1"/>
</dbReference>
<feature type="region of interest" description="Disordered" evidence="22">
    <location>
        <begin position="1374"/>
        <end position="1425"/>
    </location>
</feature>
<dbReference type="GO" id="GO:0030027">
    <property type="term" value="C:lamellipodium"/>
    <property type="evidence" value="ECO:0007669"/>
    <property type="project" value="UniProtKB-SubCell"/>
</dbReference>
<feature type="region of interest" description="Disordered" evidence="22">
    <location>
        <begin position="442"/>
        <end position="610"/>
    </location>
</feature>
<evidence type="ECO:0000256" key="7">
    <source>
        <dbReference type="ARBA" id="ARBA00022490"/>
    </source>
</evidence>
<feature type="compositionally biased region" description="Acidic residues" evidence="22">
    <location>
        <begin position="650"/>
        <end position="661"/>
    </location>
</feature>
<feature type="compositionally biased region" description="Basic and acidic residues" evidence="22">
    <location>
        <begin position="1474"/>
        <end position="1491"/>
    </location>
</feature>
<feature type="compositionally biased region" description="Acidic residues" evidence="22">
    <location>
        <begin position="1414"/>
        <end position="1424"/>
    </location>
</feature>
<dbReference type="FunFam" id="2.30.42.10:FF:000074">
    <property type="entry name" value="protein scribble homolog isoform X2"/>
    <property type="match status" value="1"/>
</dbReference>
<evidence type="ECO:0000256" key="19">
    <source>
        <dbReference type="ARBA" id="ARBA00034106"/>
    </source>
</evidence>
<evidence type="ECO:0000313" key="25">
    <source>
        <dbReference type="Proteomes" id="UP000261480"/>
    </source>
</evidence>
<evidence type="ECO:0000256" key="6">
    <source>
        <dbReference type="ARBA" id="ARBA00022475"/>
    </source>
</evidence>
<feature type="compositionally biased region" description="Acidic residues" evidence="22">
    <location>
        <begin position="548"/>
        <end position="560"/>
    </location>
</feature>
<dbReference type="Gene3D" id="2.30.42.10">
    <property type="match status" value="4"/>
</dbReference>
<dbReference type="GO" id="GO:0098968">
    <property type="term" value="P:neurotransmitter receptor transport postsynaptic membrane to endosome"/>
    <property type="evidence" value="ECO:0007669"/>
    <property type="project" value="TreeGrafter"/>
</dbReference>
<evidence type="ECO:0000256" key="14">
    <source>
        <dbReference type="ARBA" id="ARBA00023054"/>
    </source>
</evidence>
<feature type="region of interest" description="Disordered" evidence="22">
    <location>
        <begin position="930"/>
        <end position="968"/>
    </location>
</feature>
<feature type="compositionally biased region" description="Basic and acidic residues" evidence="22">
    <location>
        <begin position="1392"/>
        <end position="1413"/>
    </location>
</feature>
<evidence type="ECO:0000256" key="4">
    <source>
        <dbReference type="ARBA" id="ARBA00004536"/>
    </source>
</evidence>
<feature type="region of interest" description="Disordered" evidence="22">
    <location>
        <begin position="1256"/>
        <end position="1283"/>
    </location>
</feature>
<dbReference type="SMART" id="SM00369">
    <property type="entry name" value="LRR_TYP"/>
    <property type="match status" value="11"/>
</dbReference>
<evidence type="ECO:0000256" key="3">
    <source>
        <dbReference type="ARBA" id="ARBA00004510"/>
    </source>
</evidence>
<dbReference type="GO" id="GO:0016323">
    <property type="term" value="C:basolateral plasma membrane"/>
    <property type="evidence" value="ECO:0007669"/>
    <property type="project" value="TreeGrafter"/>
</dbReference>
<evidence type="ECO:0000256" key="5">
    <source>
        <dbReference type="ARBA" id="ARBA00022473"/>
    </source>
</evidence>
<dbReference type="GO" id="GO:0043113">
    <property type="term" value="P:receptor clustering"/>
    <property type="evidence" value="ECO:0007669"/>
    <property type="project" value="TreeGrafter"/>
</dbReference>